<accession>A0A7W5FU75</accession>
<dbReference type="Proteomes" id="UP000541535">
    <property type="component" value="Unassembled WGS sequence"/>
</dbReference>
<dbReference type="Pfam" id="PF13211">
    <property type="entry name" value="DUF4019"/>
    <property type="match status" value="1"/>
</dbReference>
<keyword evidence="1" id="KW-0732">Signal</keyword>
<reference evidence="2 3" key="1">
    <citation type="submission" date="2020-08" db="EMBL/GenBank/DDBJ databases">
        <title>Genomic Encyclopedia of Type Strains, Phase III (KMG-III): the genomes of soil and plant-associated and newly described type strains.</title>
        <authorList>
            <person name="Whitman W."/>
        </authorList>
    </citation>
    <scope>NUCLEOTIDE SEQUENCE [LARGE SCALE GENOMIC DNA]</scope>
    <source>
        <strain evidence="2 3">CECT 8897</strain>
    </source>
</reference>
<feature type="signal peptide" evidence="1">
    <location>
        <begin position="1"/>
        <end position="21"/>
    </location>
</feature>
<evidence type="ECO:0008006" key="4">
    <source>
        <dbReference type="Google" id="ProtNLM"/>
    </source>
</evidence>
<organism evidence="2 3">
    <name type="scientific">Pseudoduganella violacea</name>
    <dbReference type="NCBI Taxonomy" id="1715466"/>
    <lineage>
        <taxon>Bacteria</taxon>
        <taxon>Pseudomonadati</taxon>
        <taxon>Pseudomonadota</taxon>
        <taxon>Betaproteobacteria</taxon>
        <taxon>Burkholderiales</taxon>
        <taxon>Oxalobacteraceae</taxon>
        <taxon>Telluria group</taxon>
        <taxon>Pseudoduganella</taxon>
    </lineage>
</organism>
<gene>
    <name evidence="2" type="ORF">FHS03_002413</name>
</gene>
<sequence length="139" mass="14936">MKALSSLILSAACLFSTAAGAANAPEVDDAQKAAQSWLAVADPGNYASTWDGAAKLFQHGVSKEEWVKALSSLRPTLGHVNSRKLKSGQYSKSLPGLPDGDYVIVQYDTEFEKKAKSIETVTLLREADGAWRVAGYFIN</sequence>
<keyword evidence="3" id="KW-1185">Reference proteome</keyword>
<evidence type="ECO:0000313" key="3">
    <source>
        <dbReference type="Proteomes" id="UP000541535"/>
    </source>
</evidence>
<evidence type="ECO:0000256" key="1">
    <source>
        <dbReference type="SAM" id="SignalP"/>
    </source>
</evidence>
<dbReference type="EMBL" id="JACHXD010000006">
    <property type="protein sequence ID" value="MBB3119361.1"/>
    <property type="molecule type" value="Genomic_DNA"/>
</dbReference>
<dbReference type="AlphaFoldDB" id="A0A7W5FU75"/>
<feature type="chain" id="PRO_5031198921" description="DUF4019 domain-containing protein" evidence="1">
    <location>
        <begin position="22"/>
        <end position="139"/>
    </location>
</feature>
<name>A0A7W5FU75_9BURK</name>
<proteinExistence type="predicted"/>
<evidence type="ECO:0000313" key="2">
    <source>
        <dbReference type="EMBL" id="MBB3119361.1"/>
    </source>
</evidence>
<dbReference type="InterPro" id="IPR025091">
    <property type="entry name" value="DUF4019"/>
</dbReference>
<dbReference type="RefSeq" id="WP_183441209.1">
    <property type="nucleotide sequence ID" value="NZ_JACHXD010000006.1"/>
</dbReference>
<protein>
    <recommendedName>
        <fullName evidence="4">DUF4019 domain-containing protein</fullName>
    </recommendedName>
</protein>
<comment type="caution">
    <text evidence="2">The sequence shown here is derived from an EMBL/GenBank/DDBJ whole genome shotgun (WGS) entry which is preliminary data.</text>
</comment>